<proteinExistence type="predicted"/>
<dbReference type="EMBL" id="JAAKGU010000001">
    <property type="protein sequence ID" value="NGM81279.1"/>
    <property type="molecule type" value="Genomic_DNA"/>
</dbReference>
<dbReference type="AlphaFoldDB" id="A0A6M1PDC3"/>
<dbReference type="InterPro" id="IPR018755">
    <property type="entry name" value="Phage_Mu_Gp48"/>
</dbReference>
<name>A0A6M1PDC3_9BACL</name>
<gene>
    <name evidence="1" type="ORF">G5B47_02505</name>
</gene>
<keyword evidence="2" id="KW-1185">Reference proteome</keyword>
<evidence type="ECO:0000313" key="1">
    <source>
        <dbReference type="EMBL" id="NGM81279.1"/>
    </source>
</evidence>
<reference evidence="1 2" key="1">
    <citation type="submission" date="2020-02" db="EMBL/GenBank/DDBJ databases">
        <authorList>
            <person name="Gao J."/>
            <person name="Sun J."/>
        </authorList>
    </citation>
    <scope>NUCLEOTIDE SEQUENCE [LARGE SCALE GENOMIC DNA]</scope>
    <source>
        <strain evidence="1 2">7124</strain>
    </source>
</reference>
<comment type="caution">
    <text evidence="1">The sequence shown here is derived from an EMBL/GenBank/DDBJ whole genome shotgun (WGS) entry which is preliminary data.</text>
</comment>
<organism evidence="1 2">
    <name type="scientific">Paenibacillus apii</name>
    <dbReference type="NCBI Taxonomy" id="1850370"/>
    <lineage>
        <taxon>Bacteria</taxon>
        <taxon>Bacillati</taxon>
        <taxon>Bacillota</taxon>
        <taxon>Bacilli</taxon>
        <taxon>Bacillales</taxon>
        <taxon>Paenibacillaceae</taxon>
        <taxon>Paenibacillus</taxon>
    </lineage>
</organism>
<dbReference type="RefSeq" id="WP_165093959.1">
    <property type="nucleotide sequence ID" value="NZ_JAAKGU010000001.1"/>
</dbReference>
<sequence length="183" mass="20769">MYKDTLTKNLHKLVRTDSLTNEINGSIGLTMDNFDERMDDFSAQLDIDTATWALPVYENELGIVTDVIKSLTERREQIVSMWRVTGKTGAAEIKLVANSYTHGDVDVYLDNGVTVEFTNMYGVPSNIDDLKKVVRAMTPAHLRVNYVFKYYTYAEMKTTGLTYEQIAQTGLTYEQITNRGLIT</sequence>
<dbReference type="Pfam" id="PF10076">
    <property type="entry name" value="Phage_Mu_Gp48"/>
    <property type="match status" value="1"/>
</dbReference>
<protein>
    <submittedName>
        <fullName evidence="1">DUF2313 domain-containing protein</fullName>
    </submittedName>
</protein>
<dbReference type="Proteomes" id="UP000480151">
    <property type="component" value="Unassembled WGS sequence"/>
</dbReference>
<evidence type="ECO:0000313" key="2">
    <source>
        <dbReference type="Proteomes" id="UP000480151"/>
    </source>
</evidence>
<accession>A0A6M1PDC3</accession>